<dbReference type="RefSeq" id="WP_085212335.1">
    <property type="nucleotide sequence ID" value="NZ_FXAM01000001.1"/>
</dbReference>
<dbReference type="EMBL" id="FXAM01000001">
    <property type="protein sequence ID" value="SMF94711.1"/>
    <property type="molecule type" value="Genomic_DNA"/>
</dbReference>
<keyword evidence="2" id="KW-1185">Reference proteome</keyword>
<protein>
    <submittedName>
        <fullName evidence="1">Uncharacterized protein</fullName>
    </submittedName>
</protein>
<accession>A0A1Y6CWG4</accession>
<evidence type="ECO:0000313" key="1">
    <source>
        <dbReference type="EMBL" id="SMF94711.1"/>
    </source>
</evidence>
<sequence>MENTEWSGSRRAGRLPAWLALAGLGLALAGCVTDTEFLAQNSSAALRAAEARGGFELDCGGVQSRVLSQKVVQGVQGGYGWRGAGAWAGPWTEYTVGVSGCGKRAVYMVVCRDESACNAFSQTARVID</sequence>
<reference evidence="1 2" key="1">
    <citation type="submission" date="2016-12" db="EMBL/GenBank/DDBJ databases">
        <authorList>
            <person name="Song W.-J."/>
            <person name="Kurnit D.M."/>
        </authorList>
    </citation>
    <scope>NUCLEOTIDE SEQUENCE [LARGE SCALE GENOMIC DNA]</scope>
    <source>
        <strain evidence="1 2">175</strain>
    </source>
</reference>
<dbReference type="OrthoDB" id="6901574at2"/>
<proteinExistence type="predicted"/>
<dbReference type="STRING" id="1760988.SAMN02949497_2044"/>
<dbReference type="Proteomes" id="UP000192923">
    <property type="component" value="Unassembled WGS sequence"/>
</dbReference>
<gene>
    <name evidence="1" type="ORF">SAMN02949497_2044</name>
</gene>
<name>A0A1Y6CWG4_9GAMM</name>
<organism evidence="1 2">
    <name type="scientific">Methylomagnum ishizawai</name>
    <dbReference type="NCBI Taxonomy" id="1760988"/>
    <lineage>
        <taxon>Bacteria</taxon>
        <taxon>Pseudomonadati</taxon>
        <taxon>Pseudomonadota</taxon>
        <taxon>Gammaproteobacteria</taxon>
        <taxon>Methylococcales</taxon>
        <taxon>Methylococcaceae</taxon>
        <taxon>Methylomagnum</taxon>
    </lineage>
</organism>
<dbReference type="AlphaFoldDB" id="A0A1Y6CWG4"/>
<evidence type="ECO:0000313" key="2">
    <source>
        <dbReference type="Proteomes" id="UP000192923"/>
    </source>
</evidence>